<accession>A0A0K2V915</accession>
<feature type="transmembrane region" description="Helical" evidence="2">
    <location>
        <begin position="34"/>
        <end position="55"/>
    </location>
</feature>
<feature type="compositionally biased region" description="Basic and acidic residues" evidence="1">
    <location>
        <begin position="204"/>
        <end position="215"/>
    </location>
</feature>
<feature type="non-terminal residue" evidence="3">
    <location>
        <position position="294"/>
    </location>
</feature>
<proteinExistence type="predicted"/>
<dbReference type="AlphaFoldDB" id="A0A0K2V915"/>
<dbReference type="EMBL" id="HACA01029672">
    <property type="protein sequence ID" value="CDW47033.1"/>
    <property type="molecule type" value="Transcribed_RNA"/>
</dbReference>
<feature type="transmembrane region" description="Helical" evidence="2">
    <location>
        <begin position="67"/>
        <end position="95"/>
    </location>
</feature>
<feature type="compositionally biased region" description="Low complexity" evidence="1">
    <location>
        <begin position="161"/>
        <end position="177"/>
    </location>
</feature>
<keyword evidence="2" id="KW-1133">Transmembrane helix</keyword>
<evidence type="ECO:0000313" key="3">
    <source>
        <dbReference type="EMBL" id="CDW47033.1"/>
    </source>
</evidence>
<keyword evidence="2" id="KW-0812">Transmembrane</keyword>
<protein>
    <submittedName>
        <fullName evidence="3">Uncharacterized protein</fullName>
    </submittedName>
</protein>
<name>A0A0K2V915_LEPSM</name>
<feature type="region of interest" description="Disordered" evidence="1">
    <location>
        <begin position="196"/>
        <end position="223"/>
    </location>
</feature>
<organism evidence="3">
    <name type="scientific">Lepeophtheirus salmonis</name>
    <name type="common">Salmon louse</name>
    <name type="synonym">Caligus salmonis</name>
    <dbReference type="NCBI Taxonomy" id="72036"/>
    <lineage>
        <taxon>Eukaryota</taxon>
        <taxon>Metazoa</taxon>
        <taxon>Ecdysozoa</taxon>
        <taxon>Arthropoda</taxon>
        <taxon>Crustacea</taxon>
        <taxon>Multicrustacea</taxon>
        <taxon>Hexanauplia</taxon>
        <taxon>Copepoda</taxon>
        <taxon>Siphonostomatoida</taxon>
        <taxon>Caligidae</taxon>
        <taxon>Lepeophtheirus</taxon>
    </lineage>
</organism>
<feature type="transmembrane region" description="Helical" evidence="2">
    <location>
        <begin position="260"/>
        <end position="279"/>
    </location>
</feature>
<keyword evidence="2" id="KW-0472">Membrane</keyword>
<feature type="region of interest" description="Disordered" evidence="1">
    <location>
        <begin position="161"/>
        <end position="180"/>
    </location>
</feature>
<evidence type="ECO:0000256" key="2">
    <source>
        <dbReference type="SAM" id="Phobius"/>
    </source>
</evidence>
<sequence>MKENMDFELTFLRSTVMGSCPGGPCDFISNYSSFLLGLLIFKGIIFLLSIFPFIVSWKEKVDGKSRIFFAVLACISFYFWLFLLVINSTLCFGFLSHMGPCAKSNESSIQSSPSPILNPELLSTTTIDSKLLSEGQSFLTTMKPASPPLKGIISSTTTTKALTTTTSSTPTTASTTKRVPSTTAKELSYIDATLSLSSPSSSAEQKESQQFKDDLSTSSSGGADAIGPVASPLSANFFVRNISCTSQIPSNQNVAELKRVTFMNGFIIAFLIIVLLANAREGKDCYEHPCMYET</sequence>
<reference evidence="3" key="1">
    <citation type="submission" date="2014-05" db="EMBL/GenBank/DDBJ databases">
        <authorList>
            <person name="Chronopoulou M."/>
        </authorList>
    </citation>
    <scope>NUCLEOTIDE SEQUENCE</scope>
    <source>
        <tissue evidence="3">Whole organism</tissue>
    </source>
</reference>
<evidence type="ECO:0000256" key="1">
    <source>
        <dbReference type="SAM" id="MobiDB-lite"/>
    </source>
</evidence>
<dbReference type="OrthoDB" id="10541012at2759"/>